<name>A0ACB7HY51_MANES</name>
<organism evidence="1 2">
    <name type="scientific">Manihot esculenta</name>
    <name type="common">Cassava</name>
    <name type="synonym">Jatropha manihot</name>
    <dbReference type="NCBI Taxonomy" id="3983"/>
    <lineage>
        <taxon>Eukaryota</taxon>
        <taxon>Viridiplantae</taxon>
        <taxon>Streptophyta</taxon>
        <taxon>Embryophyta</taxon>
        <taxon>Tracheophyta</taxon>
        <taxon>Spermatophyta</taxon>
        <taxon>Magnoliopsida</taxon>
        <taxon>eudicotyledons</taxon>
        <taxon>Gunneridae</taxon>
        <taxon>Pentapetalae</taxon>
        <taxon>rosids</taxon>
        <taxon>fabids</taxon>
        <taxon>Malpighiales</taxon>
        <taxon>Euphorbiaceae</taxon>
        <taxon>Crotonoideae</taxon>
        <taxon>Manihoteae</taxon>
        <taxon>Manihot</taxon>
    </lineage>
</organism>
<comment type="caution">
    <text evidence="1">The sequence shown here is derived from an EMBL/GenBank/DDBJ whole genome shotgun (WGS) entry which is preliminary data.</text>
</comment>
<proteinExistence type="predicted"/>
<reference evidence="2" key="1">
    <citation type="journal article" date="2016" name="Nat. Biotechnol.">
        <title>Sequencing wild and cultivated cassava and related species reveals extensive interspecific hybridization and genetic diversity.</title>
        <authorList>
            <person name="Bredeson J.V."/>
            <person name="Lyons J.B."/>
            <person name="Prochnik S.E."/>
            <person name="Wu G.A."/>
            <person name="Ha C.M."/>
            <person name="Edsinger-Gonzales E."/>
            <person name="Grimwood J."/>
            <person name="Schmutz J."/>
            <person name="Rabbi I.Y."/>
            <person name="Egesi C."/>
            <person name="Nauluvula P."/>
            <person name="Lebot V."/>
            <person name="Ndunguru J."/>
            <person name="Mkamilo G."/>
            <person name="Bart R.S."/>
            <person name="Setter T.L."/>
            <person name="Gleadow R.M."/>
            <person name="Kulakow P."/>
            <person name="Ferguson M.E."/>
            <person name="Rounsley S."/>
            <person name="Rokhsar D.S."/>
        </authorList>
    </citation>
    <scope>NUCLEOTIDE SEQUENCE [LARGE SCALE GENOMIC DNA]</scope>
    <source>
        <strain evidence="2">cv. AM560-2</strain>
    </source>
</reference>
<keyword evidence="2" id="KW-1185">Reference proteome</keyword>
<dbReference type="EMBL" id="CM004389">
    <property type="protein sequence ID" value="KAG8657091.1"/>
    <property type="molecule type" value="Genomic_DNA"/>
</dbReference>
<evidence type="ECO:0000313" key="1">
    <source>
        <dbReference type="EMBL" id="KAG8657091.1"/>
    </source>
</evidence>
<protein>
    <submittedName>
        <fullName evidence="1">Uncharacterized protein</fullName>
    </submittedName>
</protein>
<evidence type="ECO:0000313" key="2">
    <source>
        <dbReference type="Proteomes" id="UP000091857"/>
    </source>
</evidence>
<dbReference type="Proteomes" id="UP000091857">
    <property type="component" value="Chromosome 3"/>
</dbReference>
<accession>A0ACB7HY51</accession>
<sequence>MSVTALIFLSFCHLILKDKSCTCSSTCISFTASAFTICNLVILQFYKRIFSSEIEIIYHPPFMSTLVVQFAWCQNEAGGTGMKIPRSNPFGCWLAGVSLESFSVLKLLFLRSPSSDQPLDVRTIDGRNRASPTRL</sequence>
<gene>
    <name evidence="1" type="ORF">MANES_03G037616v8</name>
</gene>